<dbReference type="AlphaFoldDB" id="A0AAN8HU54"/>
<name>A0AAN8HU54_CHAGU</name>
<evidence type="ECO:0000256" key="1">
    <source>
        <dbReference type="SAM" id="MobiDB-lite"/>
    </source>
</evidence>
<comment type="caution">
    <text evidence="2">The sequence shown here is derived from an EMBL/GenBank/DDBJ whole genome shotgun (WGS) entry which is preliminary data.</text>
</comment>
<feature type="compositionally biased region" description="Basic and acidic residues" evidence="1">
    <location>
        <begin position="68"/>
        <end position="79"/>
    </location>
</feature>
<feature type="compositionally biased region" description="Basic and acidic residues" evidence="1">
    <location>
        <begin position="107"/>
        <end position="121"/>
    </location>
</feature>
<feature type="region of interest" description="Disordered" evidence="1">
    <location>
        <begin position="43"/>
        <end position="125"/>
    </location>
</feature>
<dbReference type="Proteomes" id="UP001331515">
    <property type="component" value="Unassembled WGS sequence"/>
</dbReference>
<organism evidence="2 3">
    <name type="scientific">Champsocephalus gunnari</name>
    <name type="common">Mackerel icefish</name>
    <dbReference type="NCBI Taxonomy" id="52237"/>
    <lineage>
        <taxon>Eukaryota</taxon>
        <taxon>Metazoa</taxon>
        <taxon>Chordata</taxon>
        <taxon>Craniata</taxon>
        <taxon>Vertebrata</taxon>
        <taxon>Euteleostomi</taxon>
        <taxon>Actinopterygii</taxon>
        <taxon>Neopterygii</taxon>
        <taxon>Teleostei</taxon>
        <taxon>Neoteleostei</taxon>
        <taxon>Acanthomorphata</taxon>
        <taxon>Eupercaria</taxon>
        <taxon>Perciformes</taxon>
        <taxon>Notothenioidei</taxon>
        <taxon>Channichthyidae</taxon>
        <taxon>Champsocephalus</taxon>
    </lineage>
</organism>
<evidence type="ECO:0000313" key="3">
    <source>
        <dbReference type="Proteomes" id="UP001331515"/>
    </source>
</evidence>
<accession>A0AAN8HU54</accession>
<gene>
    <name evidence="2" type="ORF">CgunFtcFv8_013536</name>
</gene>
<sequence>MGRDAKALQQGYNKLRNKLEQSQLETLKTLEDLKRTEAELDTCKSQLDESQKQASVAIAERSTMEQNAQHREASMKAEAEQTLDSEVQTRRRTEGDGAETVRGGQKRNYDTRTPGHRDTRTRGQHFRSGELVWVYSPQRKKGRCPKLDSQWVAEYWRGWG</sequence>
<proteinExistence type="predicted"/>
<dbReference type="EMBL" id="JAURVH010001518">
    <property type="protein sequence ID" value="KAK5928476.1"/>
    <property type="molecule type" value="Genomic_DNA"/>
</dbReference>
<evidence type="ECO:0000313" key="2">
    <source>
        <dbReference type="EMBL" id="KAK5928476.1"/>
    </source>
</evidence>
<protein>
    <submittedName>
        <fullName evidence="2">Uncharacterized protein</fullName>
    </submittedName>
</protein>
<keyword evidence="3" id="KW-1185">Reference proteome</keyword>
<reference evidence="2 3" key="1">
    <citation type="journal article" date="2023" name="Mol. Biol. Evol.">
        <title>Genomics of Secondarily Temperate Adaptation in the Only Non-Antarctic Icefish.</title>
        <authorList>
            <person name="Rivera-Colon A.G."/>
            <person name="Rayamajhi N."/>
            <person name="Minhas B.F."/>
            <person name="Madrigal G."/>
            <person name="Bilyk K.T."/>
            <person name="Yoon V."/>
            <person name="Hune M."/>
            <person name="Gregory S."/>
            <person name="Cheng C.H.C."/>
            <person name="Catchen J.M."/>
        </authorList>
    </citation>
    <scope>NUCLEOTIDE SEQUENCE [LARGE SCALE GENOMIC DNA]</scope>
    <source>
        <tissue evidence="2">White muscle</tissue>
    </source>
</reference>